<evidence type="ECO:0000256" key="1">
    <source>
        <dbReference type="ARBA" id="ARBA00004141"/>
    </source>
</evidence>
<evidence type="ECO:0000256" key="11">
    <source>
        <dbReference type="SAM" id="SignalP"/>
    </source>
</evidence>
<dbReference type="Gene3D" id="3.40.50.2300">
    <property type="match status" value="1"/>
</dbReference>
<evidence type="ECO:0000256" key="3">
    <source>
        <dbReference type="ARBA" id="ARBA00022692"/>
    </source>
</evidence>
<dbReference type="GO" id="GO:0015276">
    <property type="term" value="F:ligand-gated monoatomic ion channel activity"/>
    <property type="evidence" value="ECO:0007669"/>
    <property type="project" value="InterPro"/>
</dbReference>
<dbReference type="PANTHER" id="PTHR18966">
    <property type="entry name" value="IONOTROPIC GLUTAMATE RECEPTOR"/>
    <property type="match status" value="1"/>
</dbReference>
<dbReference type="GO" id="GO:0016020">
    <property type="term" value="C:membrane"/>
    <property type="evidence" value="ECO:0007669"/>
    <property type="project" value="UniProtKB-SubCell"/>
</dbReference>
<evidence type="ECO:0000256" key="5">
    <source>
        <dbReference type="ARBA" id="ARBA00023065"/>
    </source>
</evidence>
<evidence type="ECO:0000256" key="10">
    <source>
        <dbReference type="ARBA" id="ARBA00023303"/>
    </source>
</evidence>
<evidence type="ECO:0000256" key="4">
    <source>
        <dbReference type="ARBA" id="ARBA00022989"/>
    </source>
</evidence>
<accession>A0A427B7W1</accession>
<keyword evidence="6" id="KW-0472">Membrane</keyword>
<keyword evidence="9" id="KW-1071">Ligand-gated ion channel</keyword>
<keyword evidence="2" id="KW-0813">Transport</keyword>
<dbReference type="InterPro" id="IPR001828">
    <property type="entry name" value="ANF_lig-bd_rcpt"/>
</dbReference>
<dbReference type="SMART" id="SM00079">
    <property type="entry name" value="PBPe"/>
    <property type="match status" value="1"/>
</dbReference>
<keyword evidence="8" id="KW-0325">Glycoprotein</keyword>
<dbReference type="SUPFAM" id="SSF53822">
    <property type="entry name" value="Periplasmic binding protein-like I"/>
    <property type="match status" value="1"/>
</dbReference>
<dbReference type="InterPro" id="IPR028082">
    <property type="entry name" value="Peripla_BP_I"/>
</dbReference>
<dbReference type="InterPro" id="IPR015683">
    <property type="entry name" value="Ionotropic_Glu_rcpt"/>
</dbReference>
<dbReference type="Pfam" id="PF00060">
    <property type="entry name" value="Lig_chan"/>
    <property type="match status" value="1"/>
</dbReference>
<gene>
    <name evidence="13" type="ORF">B296_00014160</name>
</gene>
<keyword evidence="3" id="KW-0812">Transmembrane</keyword>
<dbReference type="InterPro" id="IPR001320">
    <property type="entry name" value="Iontro_rcpt_C"/>
</dbReference>
<keyword evidence="11" id="KW-0732">Signal</keyword>
<evidence type="ECO:0000256" key="6">
    <source>
        <dbReference type="ARBA" id="ARBA00023136"/>
    </source>
</evidence>
<organism evidence="13 14">
    <name type="scientific">Ensete ventricosum</name>
    <name type="common">Abyssinian banana</name>
    <name type="synonym">Musa ensete</name>
    <dbReference type="NCBI Taxonomy" id="4639"/>
    <lineage>
        <taxon>Eukaryota</taxon>
        <taxon>Viridiplantae</taxon>
        <taxon>Streptophyta</taxon>
        <taxon>Embryophyta</taxon>
        <taxon>Tracheophyta</taxon>
        <taxon>Spermatophyta</taxon>
        <taxon>Magnoliopsida</taxon>
        <taxon>Liliopsida</taxon>
        <taxon>Zingiberales</taxon>
        <taxon>Musaceae</taxon>
        <taxon>Ensete</taxon>
    </lineage>
</organism>
<dbReference type="AlphaFoldDB" id="A0A427B7W1"/>
<evidence type="ECO:0000259" key="12">
    <source>
        <dbReference type="SMART" id="SM00079"/>
    </source>
</evidence>
<comment type="caution">
    <text evidence="13">The sequence shown here is derived from an EMBL/GenBank/DDBJ whole genome shotgun (WGS) entry which is preliminary data.</text>
</comment>
<sequence>MKHVLLLILALCFSLLWSGLSRNVSAIRPPTVHIGALFSHNSTIGRVVRVAIDAAVSDVNADPSVLQGTKLVVEMQDSNSNSFSGIVQGTTTLKKRYQISYKAALQPGATRDGIMDLLVKVALMASRIIVVHVNPSIGIEVFVTARYLGMVSNGYVWIATDWLSSFLDSSTPLDKAILDTMQGVLVLRQHTVDSKLKNTLISRWSQLTKKGTTENFHLNSYDSDGVKGYCIDVFTAAIDLLPYPVPYKFIPFGNGHENPNYAMLAEMVASGVGSASQHCFSPIINVLFFFTGENTMSTLGRVVLLIWLFLVLVLQSSYTASLTSILTVQQLSSPVKCIDSLIAGNEPIGFQVGSFAENYLVEVLGISRSRLKALGTPNDYVRALELGPKKGGVAAVVDEHPYIELFLSIQCKFSIVGSEFTRNGWGFVSIFTCQVS</sequence>
<dbReference type="SUPFAM" id="SSF53850">
    <property type="entry name" value="Periplasmic binding protein-like II"/>
    <property type="match status" value="1"/>
</dbReference>
<evidence type="ECO:0000313" key="14">
    <source>
        <dbReference type="Proteomes" id="UP000287651"/>
    </source>
</evidence>
<evidence type="ECO:0000256" key="8">
    <source>
        <dbReference type="ARBA" id="ARBA00023180"/>
    </source>
</evidence>
<name>A0A427B7W1_ENSVE</name>
<comment type="subcellular location">
    <subcellularLocation>
        <location evidence="1">Membrane</location>
        <topology evidence="1">Multi-pass membrane protein</topology>
    </subcellularLocation>
</comment>
<keyword evidence="5" id="KW-0406">Ion transport</keyword>
<evidence type="ECO:0000256" key="2">
    <source>
        <dbReference type="ARBA" id="ARBA00022448"/>
    </source>
</evidence>
<dbReference type="Proteomes" id="UP000287651">
    <property type="component" value="Unassembled WGS sequence"/>
</dbReference>
<dbReference type="FunFam" id="3.40.190.10:FF:000109">
    <property type="entry name" value="Glutamate receptor"/>
    <property type="match status" value="1"/>
</dbReference>
<keyword evidence="7" id="KW-0675">Receptor</keyword>
<feature type="domain" description="Ionotropic glutamate receptor C-terminal" evidence="12">
    <location>
        <begin position="195"/>
        <end position="436"/>
    </location>
</feature>
<dbReference type="Gene3D" id="1.10.287.70">
    <property type="match status" value="1"/>
</dbReference>
<keyword evidence="4" id="KW-1133">Transmembrane helix</keyword>
<dbReference type="Pfam" id="PF01094">
    <property type="entry name" value="ANF_receptor"/>
    <property type="match status" value="1"/>
</dbReference>
<proteinExistence type="predicted"/>
<dbReference type="EMBL" id="AMZH03000282">
    <property type="protein sequence ID" value="RRT84543.1"/>
    <property type="molecule type" value="Genomic_DNA"/>
</dbReference>
<reference evidence="13 14" key="1">
    <citation type="journal article" date="2014" name="Agronomy (Basel)">
        <title>A Draft Genome Sequence for Ensete ventricosum, the Drought-Tolerant Tree Against Hunger.</title>
        <authorList>
            <person name="Harrison J."/>
            <person name="Moore K.A."/>
            <person name="Paszkiewicz K."/>
            <person name="Jones T."/>
            <person name="Grant M."/>
            <person name="Ambacheew D."/>
            <person name="Muzemil S."/>
            <person name="Studholme D.J."/>
        </authorList>
    </citation>
    <scope>NUCLEOTIDE SEQUENCE [LARGE SCALE GENOMIC DNA]</scope>
</reference>
<evidence type="ECO:0000256" key="7">
    <source>
        <dbReference type="ARBA" id="ARBA00023170"/>
    </source>
</evidence>
<feature type="chain" id="PRO_5019415222" description="Ionotropic glutamate receptor C-terminal domain-containing protein" evidence="11">
    <location>
        <begin position="22"/>
        <end position="436"/>
    </location>
</feature>
<keyword evidence="10" id="KW-0407">Ion channel</keyword>
<evidence type="ECO:0000313" key="13">
    <source>
        <dbReference type="EMBL" id="RRT84543.1"/>
    </source>
</evidence>
<evidence type="ECO:0000256" key="9">
    <source>
        <dbReference type="ARBA" id="ARBA00023286"/>
    </source>
</evidence>
<feature type="signal peptide" evidence="11">
    <location>
        <begin position="1"/>
        <end position="21"/>
    </location>
</feature>
<protein>
    <recommendedName>
        <fullName evidence="12">Ionotropic glutamate receptor C-terminal domain-containing protein</fullName>
    </recommendedName>
</protein>